<keyword evidence="2" id="KW-1185">Reference proteome</keyword>
<dbReference type="KEGG" id="tav:G4V39_10750"/>
<dbReference type="EMBL" id="CP048877">
    <property type="protein sequence ID" value="QIJ72725.1"/>
    <property type="molecule type" value="Genomic_DNA"/>
</dbReference>
<accession>A0A6G7PYF1</accession>
<dbReference type="PROSITE" id="PS51740">
    <property type="entry name" value="SPOVT_ABRB"/>
    <property type="match status" value="1"/>
</dbReference>
<evidence type="ECO:0000313" key="2">
    <source>
        <dbReference type="Proteomes" id="UP000502179"/>
    </source>
</evidence>
<organism evidence="1 2">
    <name type="scientific">Thermosulfuriphilus ammonigenes</name>
    <dbReference type="NCBI Taxonomy" id="1936021"/>
    <lineage>
        <taxon>Bacteria</taxon>
        <taxon>Pseudomonadati</taxon>
        <taxon>Thermodesulfobacteriota</taxon>
        <taxon>Thermodesulfobacteria</taxon>
        <taxon>Thermodesulfobacteriales</taxon>
        <taxon>Thermodesulfobacteriaceae</taxon>
        <taxon>Thermosulfuriphilus</taxon>
    </lineage>
</organism>
<dbReference type="SUPFAM" id="SSF89447">
    <property type="entry name" value="AbrB/MazE/MraZ-like"/>
    <property type="match status" value="1"/>
</dbReference>
<dbReference type="NCBIfam" id="TIGR01439">
    <property type="entry name" value="lp_hng_hel_AbrB"/>
    <property type="match status" value="1"/>
</dbReference>
<sequence>MRITAKGQVTIPKKWREKFGLWPGPEVEFVPEEGGLKLVKKSLPGKGELLIKHMRGRGAVKLSTDEIMALTRGED</sequence>
<dbReference type="AlphaFoldDB" id="A0A6G7PYF1"/>
<name>A0A6G7PYF1_9BACT</name>
<dbReference type="InterPro" id="IPR007159">
    <property type="entry name" value="SpoVT-AbrB_dom"/>
</dbReference>
<protein>
    <submittedName>
        <fullName evidence="1">AbrB/MazE/SpoVT family DNA-binding domain-containing protein</fullName>
    </submittedName>
</protein>
<dbReference type="InterPro" id="IPR037914">
    <property type="entry name" value="SpoVT-AbrB_sf"/>
</dbReference>
<evidence type="ECO:0000313" key="1">
    <source>
        <dbReference type="EMBL" id="QIJ72725.1"/>
    </source>
</evidence>
<dbReference type="Gene3D" id="2.10.260.10">
    <property type="match status" value="1"/>
</dbReference>
<dbReference type="Pfam" id="PF04014">
    <property type="entry name" value="MazE_antitoxin"/>
    <property type="match status" value="1"/>
</dbReference>
<dbReference type="SMART" id="SM00966">
    <property type="entry name" value="SpoVT_AbrB"/>
    <property type="match status" value="1"/>
</dbReference>
<keyword evidence="1" id="KW-0238">DNA-binding</keyword>
<dbReference type="GO" id="GO:0003677">
    <property type="term" value="F:DNA binding"/>
    <property type="evidence" value="ECO:0007669"/>
    <property type="project" value="UniProtKB-UniRule"/>
</dbReference>
<gene>
    <name evidence="1" type="ORF">G4V39_10750</name>
</gene>
<reference evidence="1 2" key="1">
    <citation type="submission" date="2020-02" db="EMBL/GenBank/DDBJ databases">
        <title>Genome analysis of Thermosulfuriphilus ammonigenes ST65T, an anaerobic thermophilic chemolithoautotrophic bacterium isolated from a deep-sea hydrothermal vent.</title>
        <authorList>
            <person name="Slobodkina G."/>
            <person name="Allioux M."/>
            <person name="Merkel A."/>
            <person name="Alain K."/>
            <person name="Jebbar M."/>
            <person name="Slobodkin A."/>
        </authorList>
    </citation>
    <scope>NUCLEOTIDE SEQUENCE [LARGE SCALE GENOMIC DNA]</scope>
    <source>
        <strain evidence="1 2">ST65</strain>
    </source>
</reference>
<dbReference type="Proteomes" id="UP000502179">
    <property type="component" value="Chromosome"/>
</dbReference>
<dbReference type="RefSeq" id="WP_166032940.1">
    <property type="nucleotide sequence ID" value="NZ_CP048877.1"/>
</dbReference>
<proteinExistence type="predicted"/>